<feature type="region of interest" description="Disordered" evidence="2">
    <location>
        <begin position="53"/>
        <end position="163"/>
    </location>
</feature>
<proteinExistence type="inferred from homology"/>
<dbReference type="GO" id="GO:0016410">
    <property type="term" value="F:N-acyltransferase activity"/>
    <property type="evidence" value="ECO:0007669"/>
    <property type="project" value="TreeGrafter"/>
</dbReference>
<keyword evidence="6" id="KW-1185">Reference proteome</keyword>
<evidence type="ECO:0000259" key="4">
    <source>
        <dbReference type="Pfam" id="PF04678"/>
    </source>
</evidence>
<feature type="transmembrane region" description="Helical" evidence="3">
    <location>
        <begin position="335"/>
        <end position="355"/>
    </location>
</feature>
<keyword evidence="3" id="KW-0812">Transmembrane</keyword>
<feature type="compositionally biased region" description="Basic and acidic residues" evidence="2">
    <location>
        <begin position="529"/>
        <end position="538"/>
    </location>
</feature>
<protein>
    <submittedName>
        <fullName evidence="5">Siderophore biosynthesis protein</fullName>
    </submittedName>
</protein>
<organism evidence="5 6">
    <name type="scientific">Plectosphaerella plurivora</name>
    <dbReference type="NCBI Taxonomy" id="936078"/>
    <lineage>
        <taxon>Eukaryota</taxon>
        <taxon>Fungi</taxon>
        <taxon>Dikarya</taxon>
        <taxon>Ascomycota</taxon>
        <taxon>Pezizomycotina</taxon>
        <taxon>Sordariomycetes</taxon>
        <taxon>Hypocreomycetidae</taxon>
        <taxon>Glomerellales</taxon>
        <taxon>Plectosphaerellaceae</taxon>
        <taxon>Plectosphaerella</taxon>
    </lineage>
</organism>
<reference evidence="5" key="1">
    <citation type="journal article" date="2021" name="Nat. Commun.">
        <title>Genetic determinants of endophytism in the Arabidopsis root mycobiome.</title>
        <authorList>
            <person name="Mesny F."/>
            <person name="Miyauchi S."/>
            <person name="Thiergart T."/>
            <person name="Pickel B."/>
            <person name="Atanasova L."/>
            <person name="Karlsson M."/>
            <person name="Huettel B."/>
            <person name="Barry K.W."/>
            <person name="Haridas S."/>
            <person name="Chen C."/>
            <person name="Bauer D."/>
            <person name="Andreopoulos W."/>
            <person name="Pangilinan J."/>
            <person name="LaButti K."/>
            <person name="Riley R."/>
            <person name="Lipzen A."/>
            <person name="Clum A."/>
            <person name="Drula E."/>
            <person name="Henrissat B."/>
            <person name="Kohler A."/>
            <person name="Grigoriev I.V."/>
            <person name="Martin F.M."/>
            <person name="Hacquard S."/>
        </authorList>
    </citation>
    <scope>NUCLEOTIDE SEQUENCE</scope>
    <source>
        <strain evidence="5">MPI-SDFR-AT-0117</strain>
    </source>
</reference>
<keyword evidence="3" id="KW-1133">Transmembrane helix</keyword>
<sequence length="999" mass="112749">MNTACRRAWSVPATTTILRLGSRAGPGAGARQLSNRTRYQDMGRAFSAYAPLRQQSQAQTSQDQEAADAKAKKLNQRSVDEHEKELTESWARNKQNKRPWHRAGSESEPPSDSSDPTHGDKTKGRLLTTPTRLLKLILPLPSHPDKADRTTDDANKSAEANKAEELEEIQPLALLVHPQQPLSYLERLLQAEIPPILDGNRERIPNITFRAEADLGGEKRQKESKHHNIHGGDGNVASSSGLGREGPQRPAEESNWVRWSSSTEIGDFIRDAARGREFALCIEGYKQELRVAVPSFNDRTYYMRLRLRKMSKRIESLAKIKQDCDRIAHKGAHRIAQGGFGVLIGWWGIVYYVSFHTDFGWDLVEPVTYLVGLTTIMGGYMWFLYISRDLSYKAALNITVSRRQQALYQAEGFDPEKWTAMVQEANSLRHEIRMVANEYDVDWDETRDLGGEKCKPPGDVTGRHATSRHLPDMAPSMLHLPDGQNFTVTPVFAGVFFKSHELNTHHNAFPIGWTIVLSTEEDMGPDDTADPHDADQRDRRKRVRTYRKPTLQNDTLFISSISNPSNSEFKPAASPTRQIAMMLWITLYWYFHQAEPSPFLNPEAAKDTPDRAKPKGEWRIAIKRDGVLRGRNLIPKLERMGLIANLNSAVGMNPDDSGEEWVQMVVTRRMFWQIPGRLFLFTLQRNPGSSFPDSPAGSRPGSPNPSDSRPQSMVMTPTHSPMPSGASNSLSVHGRLDVDVPGGPAPMTVVHAPSFPIGPFYSTSHLPTYYPPAPLMYTMTNGLRHPLRPKPPRMGEVFYTRFVPSVNQYLSFRVASIASKPVPYLGPVGPSPPEQAHLSTLSDTSLLQTWLSKPRVSAFWGSYTPTFLSDALKSQHSFPVIAMWDGVPFGYFEIYWVKEDTLGRHLGAEAADWDRGMHVFVGEDWARGRVSTWLSSVAHWCFCEDYRTMSLCVEPRLDNDRFLQLLHKNNFSREREVALPHKQAVFMRLRRDTWDGPAL</sequence>
<feature type="compositionally biased region" description="Polar residues" evidence="2">
    <location>
        <begin position="704"/>
        <end position="731"/>
    </location>
</feature>
<dbReference type="Pfam" id="PF13523">
    <property type="entry name" value="Acetyltransf_8"/>
    <property type="match status" value="1"/>
</dbReference>
<name>A0A9P8VN56_9PEZI</name>
<comment type="similarity">
    <text evidence="1">Belongs to the lysine N-acyltransferase MbtK family.</text>
</comment>
<feature type="compositionally biased region" description="Low complexity" evidence="2">
    <location>
        <begin position="54"/>
        <end position="64"/>
    </location>
</feature>
<accession>A0A9P8VN56</accession>
<feature type="region of interest" description="Disordered" evidence="2">
    <location>
        <begin position="522"/>
        <end position="546"/>
    </location>
</feature>
<evidence type="ECO:0000313" key="5">
    <source>
        <dbReference type="EMBL" id="KAH6695705.1"/>
    </source>
</evidence>
<dbReference type="PANTHER" id="PTHR31438:SF1">
    <property type="entry name" value="LYSINE N-ACYLTRANSFERASE C17G9.06C-RELATED"/>
    <property type="match status" value="1"/>
</dbReference>
<dbReference type="PANTHER" id="PTHR31438">
    <property type="entry name" value="LYSINE N-ACYLTRANSFERASE C17G9.06C-RELATED"/>
    <property type="match status" value="1"/>
</dbReference>
<feature type="compositionally biased region" description="Basic and acidic residues" evidence="2">
    <location>
        <begin position="78"/>
        <end position="87"/>
    </location>
</feature>
<dbReference type="InterPro" id="IPR006769">
    <property type="entry name" value="MCU_C"/>
</dbReference>
<feature type="compositionally biased region" description="Basic and acidic residues" evidence="2">
    <location>
        <begin position="143"/>
        <end position="163"/>
    </location>
</feature>
<dbReference type="Proteomes" id="UP000770015">
    <property type="component" value="Unassembled WGS sequence"/>
</dbReference>
<evidence type="ECO:0000256" key="3">
    <source>
        <dbReference type="SAM" id="Phobius"/>
    </source>
</evidence>
<feature type="compositionally biased region" description="Low complexity" evidence="2">
    <location>
        <begin position="125"/>
        <end position="140"/>
    </location>
</feature>
<dbReference type="Pfam" id="PF04678">
    <property type="entry name" value="MCU"/>
    <property type="match status" value="1"/>
</dbReference>
<feature type="transmembrane region" description="Helical" evidence="3">
    <location>
        <begin position="367"/>
        <end position="386"/>
    </location>
</feature>
<dbReference type="SUPFAM" id="SSF55729">
    <property type="entry name" value="Acyl-CoA N-acyltransferases (Nat)"/>
    <property type="match status" value="1"/>
</dbReference>
<evidence type="ECO:0000256" key="1">
    <source>
        <dbReference type="ARBA" id="ARBA00009893"/>
    </source>
</evidence>
<dbReference type="OrthoDB" id="448427at2759"/>
<comment type="caution">
    <text evidence="5">The sequence shown here is derived from an EMBL/GenBank/DDBJ whole genome shotgun (WGS) entry which is preliminary data.</text>
</comment>
<dbReference type="AlphaFoldDB" id="A0A9P8VN56"/>
<feature type="region of interest" description="Disordered" evidence="2">
    <location>
        <begin position="213"/>
        <end position="258"/>
    </location>
</feature>
<evidence type="ECO:0000313" key="6">
    <source>
        <dbReference type="Proteomes" id="UP000770015"/>
    </source>
</evidence>
<feature type="domain" description="Calcium uniporter protein C-terminal" evidence="4">
    <location>
        <begin position="302"/>
        <end position="420"/>
    </location>
</feature>
<dbReference type="Gene3D" id="3.40.630.30">
    <property type="match status" value="1"/>
</dbReference>
<dbReference type="EMBL" id="JAGSXJ010000002">
    <property type="protein sequence ID" value="KAH6695705.1"/>
    <property type="molecule type" value="Genomic_DNA"/>
</dbReference>
<evidence type="ECO:0000256" key="2">
    <source>
        <dbReference type="SAM" id="MobiDB-lite"/>
    </source>
</evidence>
<dbReference type="InterPro" id="IPR016181">
    <property type="entry name" value="Acyl_CoA_acyltransferase"/>
</dbReference>
<gene>
    <name evidence="5" type="ORF">F5X68DRAFT_220044</name>
</gene>
<feature type="region of interest" description="Disordered" evidence="2">
    <location>
        <begin position="689"/>
        <end position="738"/>
    </location>
</feature>
<keyword evidence="3" id="KW-0472">Membrane</keyword>